<dbReference type="Pfam" id="PF04222">
    <property type="entry name" value="DUF416"/>
    <property type="match status" value="1"/>
</dbReference>
<accession>A0A4R7JY34</accession>
<organism evidence="1 2">
    <name type="scientific">Halospina denitrificans</name>
    <dbReference type="NCBI Taxonomy" id="332522"/>
    <lineage>
        <taxon>Bacteria</taxon>
        <taxon>Pseudomonadati</taxon>
        <taxon>Pseudomonadota</taxon>
        <taxon>Gammaproteobacteria</taxon>
        <taxon>Halospina</taxon>
    </lineage>
</organism>
<evidence type="ECO:0008006" key="3">
    <source>
        <dbReference type="Google" id="ProtNLM"/>
    </source>
</evidence>
<comment type="caution">
    <text evidence="1">The sequence shown here is derived from an EMBL/GenBank/DDBJ whole genome shotgun (WGS) entry which is preliminary data.</text>
</comment>
<name>A0A4R7JY34_9GAMM</name>
<proteinExistence type="predicted"/>
<sequence>MNPRQQQKQLDKLGGWRQFAFLLALAERAFPNFALFSDLTDPASGDRFRDGLNLGWSMLLRKDHNVDVLQLLTRLERGCPNPDDHDVYGVQPALDAWWLLEQALLCHVNPDKKRAAEGASVALNTVTTFIEVTEGEGLGDEELVQLFDNHDLTRAEKGFQEALLEMLRKARAPDPGVIHEILGMAHNEGVSNLGLEVPERWAGYPDLTVEDMQ</sequence>
<dbReference type="EMBL" id="SOAX01000002">
    <property type="protein sequence ID" value="TDT43075.1"/>
    <property type="molecule type" value="Genomic_DNA"/>
</dbReference>
<dbReference type="Proteomes" id="UP000295830">
    <property type="component" value="Unassembled WGS sequence"/>
</dbReference>
<dbReference type="InterPro" id="IPR023381">
    <property type="entry name" value="YP001051499.1-like_dom_sf"/>
</dbReference>
<dbReference type="OrthoDB" id="9204516at2"/>
<evidence type="ECO:0000313" key="1">
    <source>
        <dbReference type="EMBL" id="TDT43075.1"/>
    </source>
</evidence>
<dbReference type="Gene3D" id="1.20.1590.10">
    <property type="entry name" value="YP_001051499.1 domain like"/>
    <property type="match status" value="1"/>
</dbReference>
<gene>
    <name evidence="1" type="ORF">DES49_0885</name>
</gene>
<dbReference type="AlphaFoldDB" id="A0A4R7JY34"/>
<dbReference type="InterPro" id="IPR007338">
    <property type="entry name" value="DUF416"/>
</dbReference>
<reference evidence="1 2" key="1">
    <citation type="submission" date="2019-03" db="EMBL/GenBank/DDBJ databases">
        <title>Genomic Encyclopedia of Type Strains, Phase IV (KMG-IV): sequencing the most valuable type-strain genomes for metagenomic binning, comparative biology and taxonomic classification.</title>
        <authorList>
            <person name="Goeker M."/>
        </authorList>
    </citation>
    <scope>NUCLEOTIDE SEQUENCE [LARGE SCALE GENOMIC DNA]</scope>
    <source>
        <strain evidence="1 2">DSM 15505</strain>
    </source>
</reference>
<evidence type="ECO:0000313" key="2">
    <source>
        <dbReference type="Proteomes" id="UP000295830"/>
    </source>
</evidence>
<dbReference type="RefSeq" id="WP_133735170.1">
    <property type="nucleotide sequence ID" value="NZ_SOAX01000002.1"/>
</dbReference>
<keyword evidence="2" id="KW-1185">Reference proteome</keyword>
<protein>
    <recommendedName>
        <fullName evidence="3">DUF416 family protein</fullName>
    </recommendedName>
</protein>